<dbReference type="InterPro" id="IPR021341">
    <property type="entry name" value="DUF2958"/>
</dbReference>
<dbReference type="AlphaFoldDB" id="A0A6N9JGH2"/>
<name>A0A6N9JGH2_9ACTN</name>
<evidence type="ECO:0000313" key="1">
    <source>
        <dbReference type="EMBL" id="MZJ38561.1"/>
    </source>
</evidence>
<reference evidence="1 2" key="1">
    <citation type="journal article" date="2019" name="Nat. Med.">
        <title>A library of human gut bacterial isolates paired with longitudinal multiomics data enables mechanistic microbiome research.</title>
        <authorList>
            <person name="Poyet M."/>
            <person name="Groussin M."/>
            <person name="Gibbons S.M."/>
            <person name="Avila-Pacheco J."/>
            <person name="Jiang X."/>
            <person name="Kearney S.M."/>
            <person name="Perrotta A.R."/>
            <person name="Berdy B."/>
            <person name="Zhao S."/>
            <person name="Lieberman T.D."/>
            <person name="Swanson P.K."/>
            <person name="Smith M."/>
            <person name="Roesemann S."/>
            <person name="Alexander J.E."/>
            <person name="Rich S.A."/>
            <person name="Livny J."/>
            <person name="Vlamakis H."/>
            <person name="Clish C."/>
            <person name="Bullock K."/>
            <person name="Deik A."/>
            <person name="Scott J."/>
            <person name="Pierce K.A."/>
            <person name="Xavier R.J."/>
            <person name="Alm E.J."/>
        </authorList>
    </citation>
    <scope>NUCLEOTIDE SEQUENCE [LARGE SCALE GENOMIC DNA]</scope>
    <source>
        <strain evidence="1 2">BIOML-A20</strain>
    </source>
</reference>
<dbReference type="RefSeq" id="WP_161159505.1">
    <property type="nucleotide sequence ID" value="NZ_WWSR01000001.1"/>
</dbReference>
<proteinExistence type="predicted"/>
<dbReference type="Proteomes" id="UP000469380">
    <property type="component" value="Unassembled WGS sequence"/>
</dbReference>
<dbReference type="Pfam" id="PF11171">
    <property type="entry name" value="DUF2958"/>
    <property type="match status" value="1"/>
</dbReference>
<protein>
    <submittedName>
        <fullName evidence="1">DUF2958 domain-containing protein</fullName>
    </submittedName>
</protein>
<dbReference type="EMBL" id="WWSR01000001">
    <property type="protein sequence ID" value="MZJ38561.1"/>
    <property type="molecule type" value="Genomic_DNA"/>
</dbReference>
<organism evidence="1 2">
    <name type="scientific">Collinsella aerofaciens</name>
    <dbReference type="NCBI Taxonomy" id="74426"/>
    <lineage>
        <taxon>Bacteria</taxon>
        <taxon>Bacillati</taxon>
        <taxon>Actinomycetota</taxon>
        <taxon>Coriobacteriia</taxon>
        <taxon>Coriobacteriales</taxon>
        <taxon>Coriobacteriaceae</taxon>
        <taxon>Collinsella</taxon>
    </lineage>
</organism>
<sequence>MQQLMTREIAKTAPRLYEQDGAEDPTVYAHYFSCMNGWDWWLLEFDGTDEAFGLVEGYDDELGYFSIKEMEELNRQMGFAAVERDEHFSPKPLSAVRRR</sequence>
<accession>A0A6N9JGH2</accession>
<comment type="caution">
    <text evidence="1">The sequence shown here is derived from an EMBL/GenBank/DDBJ whole genome shotgun (WGS) entry which is preliminary data.</text>
</comment>
<evidence type="ECO:0000313" key="2">
    <source>
        <dbReference type="Proteomes" id="UP000469380"/>
    </source>
</evidence>
<gene>
    <name evidence="1" type="ORF">GT464_01125</name>
</gene>